<dbReference type="InterPro" id="IPR003848">
    <property type="entry name" value="DUF218"/>
</dbReference>
<evidence type="ECO:0000313" key="3">
    <source>
        <dbReference type="EMBL" id="HHI96413.1"/>
    </source>
</evidence>
<dbReference type="GO" id="GO:0000270">
    <property type="term" value="P:peptidoglycan metabolic process"/>
    <property type="evidence" value="ECO:0007669"/>
    <property type="project" value="TreeGrafter"/>
</dbReference>
<dbReference type="Pfam" id="PF02698">
    <property type="entry name" value="DUF218"/>
    <property type="match status" value="1"/>
</dbReference>
<feature type="transmembrane region" description="Helical" evidence="1">
    <location>
        <begin position="13"/>
        <end position="31"/>
    </location>
</feature>
<reference evidence="3" key="1">
    <citation type="journal article" date="2020" name="mSystems">
        <title>Genome- and Community-Level Interaction Insights into Carbon Utilization and Element Cycling Functions of Hydrothermarchaeota in Hydrothermal Sediment.</title>
        <authorList>
            <person name="Zhou Z."/>
            <person name="Liu Y."/>
            <person name="Xu W."/>
            <person name="Pan J."/>
            <person name="Luo Z.H."/>
            <person name="Li M."/>
        </authorList>
    </citation>
    <scope>NUCLEOTIDE SEQUENCE [LARGE SCALE GENOMIC DNA]</scope>
    <source>
        <strain evidence="3">HyVt-533</strain>
    </source>
</reference>
<keyword evidence="1" id="KW-0812">Transmembrane</keyword>
<keyword evidence="1" id="KW-0472">Membrane</keyword>
<dbReference type="GO" id="GO:0043164">
    <property type="term" value="P:Gram-negative-bacterium-type cell wall biogenesis"/>
    <property type="evidence" value="ECO:0007669"/>
    <property type="project" value="TreeGrafter"/>
</dbReference>
<accession>A0A7V5NYE5</accession>
<name>A0A7V5NYE5_9BACT</name>
<feature type="domain" description="DUF218" evidence="2">
    <location>
        <begin position="107"/>
        <end position="242"/>
    </location>
</feature>
<dbReference type="GO" id="GO:0005886">
    <property type="term" value="C:plasma membrane"/>
    <property type="evidence" value="ECO:0007669"/>
    <property type="project" value="TreeGrafter"/>
</dbReference>
<organism evidence="3">
    <name type="scientific">Thermodesulfatator atlanticus</name>
    <dbReference type="NCBI Taxonomy" id="501497"/>
    <lineage>
        <taxon>Bacteria</taxon>
        <taxon>Pseudomonadati</taxon>
        <taxon>Thermodesulfobacteriota</taxon>
        <taxon>Thermodesulfobacteria</taxon>
        <taxon>Thermodesulfobacteriales</taxon>
        <taxon>Thermodesulfatatoraceae</taxon>
        <taxon>Thermodesulfatator</taxon>
    </lineage>
</organism>
<proteinExistence type="predicted"/>
<dbReference type="InterPro" id="IPR051599">
    <property type="entry name" value="Cell_Envelope_Assoc"/>
</dbReference>
<gene>
    <name evidence="3" type="ORF">ENJ96_01005</name>
</gene>
<evidence type="ECO:0000256" key="1">
    <source>
        <dbReference type="SAM" id="Phobius"/>
    </source>
</evidence>
<comment type="caution">
    <text evidence="3">The sequence shown here is derived from an EMBL/GenBank/DDBJ whole genome shotgun (WGS) entry which is preliminary data.</text>
</comment>
<protein>
    <recommendedName>
        <fullName evidence="2">DUF218 domain-containing protein</fullName>
    </recommendedName>
</protein>
<feature type="transmembrane region" description="Helical" evidence="1">
    <location>
        <begin position="43"/>
        <end position="64"/>
    </location>
</feature>
<keyword evidence="1" id="KW-1133">Transmembrane helix</keyword>
<dbReference type="PANTHER" id="PTHR30336:SF4">
    <property type="entry name" value="ENVELOPE BIOGENESIS FACTOR ELYC"/>
    <property type="match status" value="1"/>
</dbReference>
<dbReference type="AlphaFoldDB" id="A0A7V5NYE5"/>
<evidence type="ECO:0000259" key="2">
    <source>
        <dbReference type="Pfam" id="PF02698"/>
    </source>
</evidence>
<dbReference type="EMBL" id="DROK01000031">
    <property type="protein sequence ID" value="HHI96413.1"/>
    <property type="molecule type" value="Genomic_DNA"/>
</dbReference>
<dbReference type="PANTHER" id="PTHR30336">
    <property type="entry name" value="INNER MEMBRANE PROTEIN, PROBABLE PERMEASE"/>
    <property type="match status" value="1"/>
</dbReference>
<sequence>MDLPFILKKALEALLYPSGLIFVFLFLSFITSLSRYRRSQTRFFLILAFLLFYISATFLPGRLLGPLEDGYPRPSPEVLEKAEAIVLLPCYISDRPGLSLLDRLGGETAKRLLAALLLKRKLPGKTLFIVGAGSKGGPGASYLAEIAEKLGFKKIVTLDNARDTASSARALKSHLKGKKFILVTAAYHLPRAVFLFKKEGLSPIPYPAYRVSAKEKKFSLYDLWPRPINLFYADLAVHEYLGLAFYYLMEHIPFQPGGEGKAK</sequence>
<dbReference type="CDD" id="cd06259">
    <property type="entry name" value="YdcF-like"/>
    <property type="match status" value="1"/>
</dbReference>
<dbReference type="Proteomes" id="UP000886101">
    <property type="component" value="Unassembled WGS sequence"/>
</dbReference>